<dbReference type="Proteomes" id="UP000471120">
    <property type="component" value="Unassembled WGS sequence"/>
</dbReference>
<evidence type="ECO:0000313" key="2">
    <source>
        <dbReference type="EMBL" id="TXG90233.1"/>
    </source>
</evidence>
<evidence type="ECO:0000256" key="1">
    <source>
        <dbReference type="SAM" id="Phobius"/>
    </source>
</evidence>
<dbReference type="RefSeq" id="WP_010837068.1">
    <property type="nucleotide sequence ID" value="NZ_QRCM01000001.1"/>
</dbReference>
<gene>
    <name evidence="2" type="ORF">DW322_08365</name>
</gene>
<accession>A0A6P2CCH1</accession>
<dbReference type="AlphaFoldDB" id="A0A6P2CCH1"/>
<sequence>MRAFRPSSRDSPLGLLVILVLGVYGGAIGGLGAVSTLTGTDTGSHPVALAVLGSLIFVGGLYATAYAATSIVRRVYRHFATRGDDAFRRGPGSHS</sequence>
<organism evidence="2 3">
    <name type="scientific">Rhodococcus rhodnii</name>
    <dbReference type="NCBI Taxonomy" id="38312"/>
    <lineage>
        <taxon>Bacteria</taxon>
        <taxon>Bacillati</taxon>
        <taxon>Actinomycetota</taxon>
        <taxon>Actinomycetes</taxon>
        <taxon>Mycobacteriales</taxon>
        <taxon>Nocardiaceae</taxon>
        <taxon>Rhodococcus</taxon>
    </lineage>
</organism>
<protein>
    <submittedName>
        <fullName evidence="2">Uncharacterized protein</fullName>
    </submittedName>
</protein>
<keyword evidence="1" id="KW-1133">Transmembrane helix</keyword>
<proteinExistence type="predicted"/>
<evidence type="ECO:0000313" key="3">
    <source>
        <dbReference type="Proteomes" id="UP000471120"/>
    </source>
</evidence>
<feature type="transmembrane region" description="Helical" evidence="1">
    <location>
        <begin position="47"/>
        <end position="68"/>
    </location>
</feature>
<feature type="transmembrane region" description="Helical" evidence="1">
    <location>
        <begin position="12"/>
        <end position="35"/>
    </location>
</feature>
<reference evidence="2 3" key="1">
    <citation type="submission" date="2018-07" db="EMBL/GenBank/DDBJ databases">
        <title>Genome sequence of Rhodococcus rhodnii ATCC 35071 from Rhodnius prolixus.</title>
        <authorList>
            <person name="Patel V."/>
            <person name="Vogel K.J."/>
        </authorList>
    </citation>
    <scope>NUCLEOTIDE SEQUENCE [LARGE SCALE GENOMIC DNA]</scope>
    <source>
        <strain evidence="2 3">ATCC 35071</strain>
    </source>
</reference>
<keyword evidence="1" id="KW-0812">Transmembrane</keyword>
<keyword evidence="1" id="KW-0472">Membrane</keyword>
<name>A0A6P2CCH1_9NOCA</name>
<comment type="caution">
    <text evidence="2">The sequence shown here is derived from an EMBL/GenBank/DDBJ whole genome shotgun (WGS) entry which is preliminary data.</text>
</comment>
<dbReference type="EMBL" id="QRCM01000001">
    <property type="protein sequence ID" value="TXG90233.1"/>
    <property type="molecule type" value="Genomic_DNA"/>
</dbReference>